<evidence type="ECO:0000256" key="2">
    <source>
        <dbReference type="SAM" id="Phobius"/>
    </source>
</evidence>
<dbReference type="PROSITE" id="PS51257">
    <property type="entry name" value="PROKAR_LIPOPROTEIN"/>
    <property type="match status" value="1"/>
</dbReference>
<protein>
    <submittedName>
        <fullName evidence="3">Uncharacterized protein</fullName>
    </submittedName>
</protein>
<feature type="compositionally biased region" description="Basic and acidic residues" evidence="1">
    <location>
        <begin position="45"/>
        <end position="59"/>
    </location>
</feature>
<gene>
    <name evidence="3" type="ORF">LCGC14_0165250</name>
</gene>
<organism evidence="3">
    <name type="scientific">marine sediment metagenome</name>
    <dbReference type="NCBI Taxonomy" id="412755"/>
    <lineage>
        <taxon>unclassified sequences</taxon>
        <taxon>metagenomes</taxon>
        <taxon>ecological metagenomes</taxon>
    </lineage>
</organism>
<keyword evidence="2" id="KW-0472">Membrane</keyword>
<proteinExistence type="predicted"/>
<evidence type="ECO:0000313" key="3">
    <source>
        <dbReference type="EMBL" id="KKN96881.1"/>
    </source>
</evidence>
<evidence type="ECO:0000256" key="1">
    <source>
        <dbReference type="SAM" id="MobiDB-lite"/>
    </source>
</evidence>
<accession>A0A0F9XD15</accession>
<feature type="transmembrane region" description="Helical" evidence="2">
    <location>
        <begin position="86"/>
        <end position="107"/>
    </location>
</feature>
<comment type="caution">
    <text evidence="3">The sequence shown here is derived from an EMBL/GenBank/DDBJ whole genome shotgun (WGS) entry which is preliminary data.</text>
</comment>
<feature type="region of interest" description="Disordered" evidence="1">
    <location>
        <begin position="31"/>
        <end position="59"/>
    </location>
</feature>
<reference evidence="3" key="1">
    <citation type="journal article" date="2015" name="Nature">
        <title>Complex archaea that bridge the gap between prokaryotes and eukaryotes.</title>
        <authorList>
            <person name="Spang A."/>
            <person name="Saw J.H."/>
            <person name="Jorgensen S.L."/>
            <person name="Zaremba-Niedzwiedzka K."/>
            <person name="Martijn J."/>
            <person name="Lind A.E."/>
            <person name="van Eijk R."/>
            <person name="Schleper C."/>
            <person name="Guy L."/>
            <person name="Ettema T.J."/>
        </authorList>
    </citation>
    <scope>NUCLEOTIDE SEQUENCE</scope>
</reference>
<keyword evidence="2" id="KW-0812">Transmembrane</keyword>
<dbReference type="AlphaFoldDB" id="A0A0F9XD15"/>
<name>A0A0F9XD15_9ZZZZ</name>
<dbReference type="EMBL" id="LAZR01000062">
    <property type="protein sequence ID" value="KKN96881.1"/>
    <property type="molecule type" value="Genomic_DNA"/>
</dbReference>
<sequence>MRKILMTLALVAAFACPVPLYAQEAPAPDQPAVTAPAEASAPVEKSAEEKAPVVTKDELKDAGSKAAEGIKEILKAPKTGDWKQDYLYPGLTLLIGILLALAGAAGVRHGMPYLRAKAKKAGIELDAAKETAIRDIIDDAIVLSEATALGRLAKDPDNKTASAKKAKDALETIKSRTAVLGIELVEEAIMNRLNSRHLVLSADPKSPVNSGS</sequence>
<keyword evidence="2" id="KW-1133">Transmembrane helix</keyword>